<sequence length="359" mass="39106">MTFQPCPFNLSTINSHFFLTSSHLIPQNAPTLAGFVMQNTKDKDLVILMQAIALCCKQISTAVKRAGIAKLYGLAGEQNSTGDDQKKLDVMSNEIMTNALRNSGVCAVLVSEEDEEPIIVPEGNQGKYCVAFDPLDGSSNIDCNVSVGTIFGVYEKKEGSVGTTADILRGGDDMLCAGYCVYSSAVELVFAFKGGGVHCFCLDPSIGEFINSRVMKFPEGGGKKIYSCNEGNSEKWDQPIKDCVEAFKIGEKPYAARYTGSMVADIHRTLLYGGIFMYPADKKSPKGKLRILYEGFPMAMLIEQCGGIASTGLFNGSFQRILDVVPGHIHDRCPIIMGGERDVNFFYSFYENAGIEIPK</sequence>
<dbReference type="Pfam" id="PF00316">
    <property type="entry name" value="FBPase"/>
    <property type="match status" value="1"/>
</dbReference>
<keyword evidence="8 12" id="KW-0378">Hydrolase</keyword>
<dbReference type="EMBL" id="BRXW01000121">
    <property type="protein sequence ID" value="GMI08226.1"/>
    <property type="molecule type" value="Genomic_DNA"/>
</dbReference>
<dbReference type="PANTHER" id="PTHR11556">
    <property type="entry name" value="FRUCTOSE-1,6-BISPHOSPHATASE-RELATED"/>
    <property type="match status" value="1"/>
</dbReference>
<evidence type="ECO:0000256" key="11">
    <source>
        <dbReference type="ARBA" id="ARBA00040159"/>
    </source>
</evidence>
<dbReference type="Gene3D" id="3.30.540.10">
    <property type="entry name" value="Fructose-1,6-Bisphosphatase, subunit A, domain 1"/>
    <property type="match status" value="1"/>
</dbReference>
<dbReference type="PIRSF" id="PIRSF500210">
    <property type="entry name" value="FBPtase"/>
    <property type="match status" value="1"/>
</dbReference>
<dbReference type="GO" id="GO:0030388">
    <property type="term" value="P:fructose 1,6-bisphosphate metabolic process"/>
    <property type="evidence" value="ECO:0007669"/>
    <property type="project" value="TreeGrafter"/>
</dbReference>
<dbReference type="Proteomes" id="UP001165122">
    <property type="component" value="Unassembled WGS sequence"/>
</dbReference>
<feature type="domain" description="Fructose-1-6-bisphosphatase class I N-terminal" evidence="13">
    <location>
        <begin position="40"/>
        <end position="212"/>
    </location>
</feature>
<feature type="domain" description="Fructose-1-6-bisphosphatase class 1 C-terminal" evidence="14">
    <location>
        <begin position="223"/>
        <end position="349"/>
    </location>
</feature>
<evidence type="ECO:0000259" key="13">
    <source>
        <dbReference type="Pfam" id="PF00316"/>
    </source>
</evidence>
<keyword evidence="9" id="KW-0460">Magnesium</keyword>
<comment type="caution">
    <text evidence="15">The sequence shown here is derived from an EMBL/GenBank/DDBJ whole genome shotgun (WGS) entry which is preliminary data.</text>
</comment>
<proteinExistence type="inferred from homology"/>
<evidence type="ECO:0000259" key="14">
    <source>
        <dbReference type="Pfam" id="PF18913"/>
    </source>
</evidence>
<dbReference type="PRINTS" id="PR00115">
    <property type="entry name" value="F16BPHPHTASE"/>
</dbReference>
<dbReference type="GO" id="GO:0006002">
    <property type="term" value="P:fructose 6-phosphate metabolic process"/>
    <property type="evidence" value="ECO:0007669"/>
    <property type="project" value="TreeGrafter"/>
</dbReference>
<dbReference type="GO" id="GO:0005829">
    <property type="term" value="C:cytosol"/>
    <property type="evidence" value="ECO:0007669"/>
    <property type="project" value="TreeGrafter"/>
</dbReference>
<evidence type="ECO:0000313" key="15">
    <source>
        <dbReference type="EMBL" id="GMI08226.1"/>
    </source>
</evidence>
<keyword evidence="16" id="KW-1185">Reference proteome</keyword>
<comment type="similarity">
    <text evidence="4 12">Belongs to the FBPase class 1 family.</text>
</comment>
<evidence type="ECO:0000256" key="4">
    <source>
        <dbReference type="ARBA" id="ARBA00010941"/>
    </source>
</evidence>
<evidence type="ECO:0000256" key="2">
    <source>
        <dbReference type="ARBA" id="ARBA00001946"/>
    </source>
</evidence>
<dbReference type="AlphaFoldDB" id="A0A9W7CL04"/>
<dbReference type="InterPro" id="IPR044015">
    <property type="entry name" value="FBPase_C_dom"/>
</dbReference>
<dbReference type="GO" id="GO:0006000">
    <property type="term" value="P:fructose metabolic process"/>
    <property type="evidence" value="ECO:0007669"/>
    <property type="project" value="TreeGrafter"/>
</dbReference>
<name>A0A9W7CL04_9STRA</name>
<evidence type="ECO:0000313" key="16">
    <source>
        <dbReference type="Proteomes" id="UP001165122"/>
    </source>
</evidence>
<evidence type="ECO:0000256" key="7">
    <source>
        <dbReference type="ARBA" id="ARBA00022723"/>
    </source>
</evidence>
<reference evidence="16" key="1">
    <citation type="journal article" date="2023" name="Commun. Biol.">
        <title>Genome analysis of Parmales, the sister group of diatoms, reveals the evolutionary specialization of diatoms from phago-mixotrophs to photoautotrophs.</title>
        <authorList>
            <person name="Ban H."/>
            <person name="Sato S."/>
            <person name="Yoshikawa S."/>
            <person name="Yamada K."/>
            <person name="Nakamura Y."/>
            <person name="Ichinomiya M."/>
            <person name="Sato N."/>
            <person name="Blanc-Mathieu R."/>
            <person name="Endo H."/>
            <person name="Kuwata A."/>
            <person name="Ogata H."/>
        </authorList>
    </citation>
    <scope>NUCLEOTIDE SEQUENCE [LARGE SCALE GENOMIC DNA]</scope>
    <source>
        <strain evidence="16">NIES 3700</strain>
    </source>
</reference>
<dbReference type="HAMAP" id="MF_01855">
    <property type="entry name" value="FBPase_class1"/>
    <property type="match status" value="1"/>
</dbReference>
<keyword evidence="7" id="KW-0479">Metal-binding</keyword>
<dbReference type="Pfam" id="PF18913">
    <property type="entry name" value="FBPase_C"/>
    <property type="match status" value="1"/>
</dbReference>
<evidence type="ECO:0000256" key="5">
    <source>
        <dbReference type="ARBA" id="ARBA00013093"/>
    </source>
</evidence>
<dbReference type="InterPro" id="IPR020548">
    <property type="entry name" value="Fructose_bisphosphatase_AS"/>
</dbReference>
<dbReference type="Gene3D" id="3.40.190.80">
    <property type="match status" value="1"/>
</dbReference>
<dbReference type="GO" id="GO:0046872">
    <property type="term" value="F:metal ion binding"/>
    <property type="evidence" value="ECO:0007669"/>
    <property type="project" value="UniProtKB-KW"/>
</dbReference>
<evidence type="ECO:0000256" key="12">
    <source>
        <dbReference type="RuleBase" id="RU000508"/>
    </source>
</evidence>
<evidence type="ECO:0000256" key="6">
    <source>
        <dbReference type="ARBA" id="ARBA00022490"/>
    </source>
</evidence>
<comment type="subcellular location">
    <subcellularLocation>
        <location evidence="3">Cytoplasm</location>
    </subcellularLocation>
</comment>
<dbReference type="EC" id="3.1.3.11" evidence="5"/>
<dbReference type="FunFam" id="3.30.540.10:FF:000019">
    <property type="entry name" value="Fructose-1,6-bisphosphatase, chloroplastic"/>
    <property type="match status" value="1"/>
</dbReference>
<dbReference type="SUPFAM" id="SSF56655">
    <property type="entry name" value="Carbohydrate phosphatase"/>
    <property type="match status" value="1"/>
</dbReference>
<protein>
    <recommendedName>
        <fullName evidence="11">Fructose-1,6-bisphosphatase, cytosolic</fullName>
        <ecNumber evidence="5">3.1.3.11</ecNumber>
    </recommendedName>
</protein>
<dbReference type="CDD" id="cd00354">
    <property type="entry name" value="FBPase"/>
    <property type="match status" value="1"/>
</dbReference>
<comment type="cofactor">
    <cofactor evidence="2">
        <name>Mg(2+)</name>
        <dbReference type="ChEBI" id="CHEBI:18420"/>
    </cofactor>
</comment>
<dbReference type="GO" id="GO:0006094">
    <property type="term" value="P:gluconeogenesis"/>
    <property type="evidence" value="ECO:0007669"/>
    <property type="project" value="TreeGrafter"/>
</dbReference>
<keyword evidence="6" id="KW-0963">Cytoplasm</keyword>
<dbReference type="OrthoDB" id="10256725at2759"/>
<dbReference type="GO" id="GO:0042132">
    <property type="term" value="F:fructose 1,6-bisphosphate 1-phosphatase activity"/>
    <property type="evidence" value="ECO:0007669"/>
    <property type="project" value="UniProtKB-EC"/>
</dbReference>
<evidence type="ECO:0000256" key="3">
    <source>
        <dbReference type="ARBA" id="ARBA00004496"/>
    </source>
</evidence>
<dbReference type="FunFam" id="3.40.190.80:FF:000001">
    <property type="entry name" value="Fructose-1,6-bisphosphatase class 1"/>
    <property type="match status" value="1"/>
</dbReference>
<evidence type="ECO:0000256" key="10">
    <source>
        <dbReference type="ARBA" id="ARBA00023277"/>
    </source>
</evidence>
<dbReference type="InterPro" id="IPR000146">
    <property type="entry name" value="FBPase_class-1"/>
</dbReference>
<comment type="catalytic activity">
    <reaction evidence="1">
        <text>beta-D-fructose 1,6-bisphosphate + H2O = beta-D-fructose 6-phosphate + phosphate</text>
        <dbReference type="Rhea" id="RHEA:11064"/>
        <dbReference type="ChEBI" id="CHEBI:15377"/>
        <dbReference type="ChEBI" id="CHEBI:32966"/>
        <dbReference type="ChEBI" id="CHEBI:43474"/>
        <dbReference type="ChEBI" id="CHEBI:57634"/>
        <dbReference type="EC" id="3.1.3.11"/>
    </reaction>
</comment>
<evidence type="ECO:0000256" key="9">
    <source>
        <dbReference type="ARBA" id="ARBA00022842"/>
    </source>
</evidence>
<dbReference type="GO" id="GO:0005986">
    <property type="term" value="P:sucrose biosynthetic process"/>
    <property type="evidence" value="ECO:0007669"/>
    <property type="project" value="TreeGrafter"/>
</dbReference>
<gene>
    <name evidence="15" type="ORF">TrLO_g385</name>
</gene>
<organism evidence="15 16">
    <name type="scientific">Triparma laevis f. longispina</name>
    <dbReference type="NCBI Taxonomy" id="1714387"/>
    <lineage>
        <taxon>Eukaryota</taxon>
        <taxon>Sar</taxon>
        <taxon>Stramenopiles</taxon>
        <taxon>Ochrophyta</taxon>
        <taxon>Bolidophyceae</taxon>
        <taxon>Parmales</taxon>
        <taxon>Triparmaceae</taxon>
        <taxon>Triparma</taxon>
    </lineage>
</organism>
<accession>A0A9W7CL04</accession>
<dbReference type="PIRSF" id="PIRSF000904">
    <property type="entry name" value="FBPtase_SBPase"/>
    <property type="match status" value="1"/>
</dbReference>
<dbReference type="InterPro" id="IPR028343">
    <property type="entry name" value="FBPtase"/>
</dbReference>
<dbReference type="InterPro" id="IPR033391">
    <property type="entry name" value="FBPase_N"/>
</dbReference>
<keyword evidence="10 12" id="KW-0119">Carbohydrate metabolism</keyword>
<dbReference type="PANTHER" id="PTHR11556:SF41">
    <property type="entry name" value="FRUCTOSE-1,6-BISPHOSPHATASE, CYTOSOLIC"/>
    <property type="match status" value="1"/>
</dbReference>
<dbReference type="PROSITE" id="PS00124">
    <property type="entry name" value="FBPASE"/>
    <property type="match status" value="1"/>
</dbReference>
<evidence type="ECO:0000256" key="1">
    <source>
        <dbReference type="ARBA" id="ARBA00001273"/>
    </source>
</evidence>
<evidence type="ECO:0000256" key="8">
    <source>
        <dbReference type="ARBA" id="ARBA00022801"/>
    </source>
</evidence>